<dbReference type="EMBL" id="MN740692">
    <property type="protein sequence ID" value="QHU07903.1"/>
    <property type="molecule type" value="Genomic_DNA"/>
</dbReference>
<accession>A0A6C0JRC3</accession>
<dbReference type="AlphaFoldDB" id="A0A6C0JRC3"/>
<reference evidence="1" key="1">
    <citation type="journal article" date="2020" name="Nature">
        <title>Giant virus diversity and host interactions through global metagenomics.</title>
        <authorList>
            <person name="Schulz F."/>
            <person name="Roux S."/>
            <person name="Paez-Espino D."/>
            <person name="Jungbluth S."/>
            <person name="Walsh D.A."/>
            <person name="Denef V.J."/>
            <person name="McMahon K.D."/>
            <person name="Konstantinidis K.T."/>
            <person name="Eloe-Fadrosh E.A."/>
            <person name="Kyrpides N.C."/>
            <person name="Woyke T."/>
        </authorList>
    </citation>
    <scope>NUCLEOTIDE SEQUENCE</scope>
    <source>
        <strain evidence="1">GVMAG-S-1041349-163</strain>
    </source>
</reference>
<sequence length="40" mass="4769">MGVFKKEQETSGHIFKKEDFLLEFENILSLLNSFKSIYEK</sequence>
<name>A0A6C0JRC3_9ZZZZ</name>
<proteinExistence type="predicted"/>
<evidence type="ECO:0000313" key="1">
    <source>
        <dbReference type="EMBL" id="QHU07903.1"/>
    </source>
</evidence>
<protein>
    <submittedName>
        <fullName evidence="1">Uncharacterized protein</fullName>
    </submittedName>
</protein>
<organism evidence="1">
    <name type="scientific">viral metagenome</name>
    <dbReference type="NCBI Taxonomy" id="1070528"/>
    <lineage>
        <taxon>unclassified sequences</taxon>
        <taxon>metagenomes</taxon>
        <taxon>organismal metagenomes</taxon>
    </lineage>
</organism>